<evidence type="ECO:0000313" key="1">
    <source>
        <dbReference type="EMBL" id="GMT29777.1"/>
    </source>
</evidence>
<dbReference type="SUPFAM" id="SSF54695">
    <property type="entry name" value="POZ domain"/>
    <property type="match status" value="1"/>
</dbReference>
<dbReference type="PANTHER" id="PTHR22744:SF14">
    <property type="entry name" value="BTB DOMAIN-CONTAINING PROTEIN-RELATED"/>
    <property type="match status" value="1"/>
</dbReference>
<accession>A0AAV5WFJ4</accession>
<reference evidence="1" key="1">
    <citation type="submission" date="2023-10" db="EMBL/GenBank/DDBJ databases">
        <title>Genome assembly of Pristionchus species.</title>
        <authorList>
            <person name="Yoshida K."/>
            <person name="Sommer R.J."/>
        </authorList>
    </citation>
    <scope>NUCLEOTIDE SEQUENCE</scope>
    <source>
        <strain evidence="1">RS5133</strain>
    </source>
</reference>
<comment type="caution">
    <text evidence="1">The sequence shown here is derived from an EMBL/GenBank/DDBJ whole genome shotgun (WGS) entry which is preliminary data.</text>
</comment>
<dbReference type="AlphaFoldDB" id="A0AAV5WFJ4"/>
<name>A0AAV5WFJ4_9BILA</name>
<dbReference type="EMBL" id="BTSY01000005">
    <property type="protein sequence ID" value="GMT29777.1"/>
    <property type="molecule type" value="Genomic_DNA"/>
</dbReference>
<dbReference type="Proteomes" id="UP001432322">
    <property type="component" value="Unassembled WGS sequence"/>
</dbReference>
<gene>
    <name evidence="1" type="ORF">PFISCL1PPCAC_21074</name>
</gene>
<protein>
    <recommendedName>
        <fullName evidence="3">BTB domain-containing protein</fullName>
    </recommendedName>
</protein>
<organism evidence="1 2">
    <name type="scientific">Pristionchus fissidentatus</name>
    <dbReference type="NCBI Taxonomy" id="1538716"/>
    <lineage>
        <taxon>Eukaryota</taxon>
        <taxon>Metazoa</taxon>
        <taxon>Ecdysozoa</taxon>
        <taxon>Nematoda</taxon>
        <taxon>Chromadorea</taxon>
        <taxon>Rhabditida</taxon>
        <taxon>Rhabditina</taxon>
        <taxon>Diplogasteromorpha</taxon>
        <taxon>Diplogasteroidea</taxon>
        <taxon>Neodiplogasteridae</taxon>
        <taxon>Pristionchus</taxon>
    </lineage>
</organism>
<dbReference type="Gene3D" id="3.30.710.10">
    <property type="entry name" value="Potassium Channel Kv1.1, Chain A"/>
    <property type="match status" value="1"/>
</dbReference>
<keyword evidence="2" id="KW-1185">Reference proteome</keyword>
<feature type="non-terminal residue" evidence="1">
    <location>
        <position position="1"/>
    </location>
</feature>
<proteinExistence type="predicted"/>
<evidence type="ECO:0008006" key="3">
    <source>
        <dbReference type="Google" id="ProtNLM"/>
    </source>
</evidence>
<evidence type="ECO:0000313" key="2">
    <source>
        <dbReference type="Proteomes" id="UP001432322"/>
    </source>
</evidence>
<sequence length="365" mass="41076">FQKPLASRMQKSDEDSGFTKLSFRSKNVYLKTEYDPTEIAVSSLHDVLSADSRLSLNIERTTDKLFLSYVSADVSVRVEETGQTFDLSLSRYMTYSASWSLRLDAFIDFFAHSTVYICVVVMWSPKSPSSSSPISSNLFSSNSPPHFQFPFNTALIIGKNPTGSSPYPIFTCSINVVSAVGEKRYDESKELLCLHSEFFAALFYGDFDDGKRFSVEIRSIDGETFDICSVFGSLLQAMHGRYTPIVCSLILADRFCMDLVKSRISSYLISSDLSFLVFFNIVQWIRAADMARCDQLVDKLVEKATRPIDIFSCYESLHESVSKQTLLKLVRKLYTVSTAPTTPSFDFTMKPIIKPLTGIKKTWGA</sequence>
<dbReference type="InterPro" id="IPR011333">
    <property type="entry name" value="SKP1/BTB/POZ_sf"/>
</dbReference>
<dbReference type="PANTHER" id="PTHR22744">
    <property type="entry name" value="HELIX LOOP HELIX PROTEIN 21-RELATED"/>
    <property type="match status" value="1"/>
</dbReference>